<dbReference type="PANTHER" id="PTHR47843">
    <property type="entry name" value="BTB DOMAIN-CONTAINING PROTEIN-RELATED"/>
    <property type="match status" value="1"/>
</dbReference>
<dbReference type="Pfam" id="PF00651">
    <property type="entry name" value="BTB"/>
    <property type="match status" value="1"/>
</dbReference>
<dbReference type="SUPFAM" id="SSF54695">
    <property type="entry name" value="POZ domain"/>
    <property type="match status" value="1"/>
</dbReference>
<comment type="caution">
    <text evidence="3">The sequence shown here is derived from an EMBL/GenBank/DDBJ whole genome shotgun (WGS) entry which is preliminary data.</text>
</comment>
<feature type="region of interest" description="Disordered" evidence="1">
    <location>
        <begin position="1"/>
        <end position="20"/>
    </location>
</feature>
<dbReference type="OrthoDB" id="194443at2759"/>
<dbReference type="PROSITE" id="PS50097">
    <property type="entry name" value="BTB"/>
    <property type="match status" value="1"/>
</dbReference>
<dbReference type="SMART" id="SM00225">
    <property type="entry name" value="BTB"/>
    <property type="match status" value="1"/>
</dbReference>
<evidence type="ECO:0000256" key="1">
    <source>
        <dbReference type="SAM" id="MobiDB-lite"/>
    </source>
</evidence>
<dbReference type="Gene3D" id="3.30.710.10">
    <property type="entry name" value="Potassium Channel Kv1.1, Chain A"/>
    <property type="match status" value="1"/>
</dbReference>
<proteinExistence type="predicted"/>
<feature type="domain" description="BTB" evidence="2">
    <location>
        <begin position="77"/>
        <end position="151"/>
    </location>
</feature>
<sequence length="363" mass="40099">MSTDNMAGPSDHKSMPDHVYPTSTNNMSSPYDHYRMPHYAYSMSTDNMSTHHDHKSMPDDVPYDDFMKSLLPMISGPQVTIRVGEHDPAYQVSKDILCANSPYFSAMFAAGHFKEGAENAAVLEEIEGVVTPGSFQALVQWLYRGRVAFPPSLSPEEEITQILEFVRLADMTGVAGIDDAMSERLSTPVARLPVARGFTMASNPPHSDNLPMNPQSQPLSSTAYSVIRCPRPAPPSGTSDISALRSAVDMQRRYRMKQAHYSALQTQASSHRSPGQNIAHIIPLHIAYASELPPHNPVRRIFAAAAVEGFMRTPYFAFQTLVKNTPSFAMDLLQEVQKALHRSAPEAGHFVDPITLEAFKIGR</sequence>
<dbReference type="InterPro" id="IPR000210">
    <property type="entry name" value="BTB/POZ_dom"/>
</dbReference>
<organism evidence="3 4">
    <name type="scientific">Lachnellula occidentalis</name>
    <dbReference type="NCBI Taxonomy" id="215460"/>
    <lineage>
        <taxon>Eukaryota</taxon>
        <taxon>Fungi</taxon>
        <taxon>Dikarya</taxon>
        <taxon>Ascomycota</taxon>
        <taxon>Pezizomycotina</taxon>
        <taxon>Leotiomycetes</taxon>
        <taxon>Helotiales</taxon>
        <taxon>Lachnaceae</taxon>
        <taxon>Lachnellula</taxon>
    </lineage>
</organism>
<accession>A0A8H8RNV9</accession>
<dbReference type="CDD" id="cd18186">
    <property type="entry name" value="BTB_POZ_ZBTB_KLHL-like"/>
    <property type="match status" value="1"/>
</dbReference>
<name>A0A8H8RNV9_9HELO</name>
<keyword evidence="4" id="KW-1185">Reference proteome</keyword>
<evidence type="ECO:0000259" key="2">
    <source>
        <dbReference type="PROSITE" id="PS50097"/>
    </source>
</evidence>
<gene>
    <name evidence="3" type="ORF">LOCC1_G006237</name>
</gene>
<reference evidence="3 4" key="1">
    <citation type="submission" date="2018-05" db="EMBL/GenBank/DDBJ databases">
        <title>Genome sequencing and assembly of the regulated plant pathogen Lachnellula willkommii and related sister species for the development of diagnostic species identification markers.</title>
        <authorList>
            <person name="Giroux E."/>
            <person name="Bilodeau G."/>
        </authorList>
    </citation>
    <scope>NUCLEOTIDE SEQUENCE [LARGE SCALE GENOMIC DNA]</scope>
    <source>
        <strain evidence="3 4">CBS 160.35</strain>
    </source>
</reference>
<dbReference type="AlphaFoldDB" id="A0A8H8RNV9"/>
<dbReference type="EMBL" id="QGMI01000652">
    <property type="protein sequence ID" value="TVY37974.1"/>
    <property type="molecule type" value="Genomic_DNA"/>
</dbReference>
<dbReference type="Proteomes" id="UP000443090">
    <property type="component" value="Unassembled WGS sequence"/>
</dbReference>
<dbReference type="InterPro" id="IPR011333">
    <property type="entry name" value="SKP1/BTB/POZ_sf"/>
</dbReference>
<evidence type="ECO:0000313" key="3">
    <source>
        <dbReference type="EMBL" id="TVY37974.1"/>
    </source>
</evidence>
<protein>
    <recommendedName>
        <fullName evidence="2">BTB domain-containing protein</fullName>
    </recommendedName>
</protein>
<evidence type="ECO:0000313" key="4">
    <source>
        <dbReference type="Proteomes" id="UP000443090"/>
    </source>
</evidence>